<reference evidence="5" key="1">
    <citation type="submission" date="2015-02" db="EMBL/GenBank/DDBJ databases">
        <authorList>
            <person name="Ju K.-S."/>
            <person name="Doroghazi J.R."/>
            <person name="Metcalf W."/>
        </authorList>
    </citation>
    <scope>NUCLEOTIDE SEQUENCE [LARGE SCALE GENOMIC DNA]</scope>
    <source>
        <strain evidence="5">NRRL B-16380</strain>
    </source>
</reference>
<dbReference type="AlphaFoldDB" id="A0A0M2GLN6"/>
<sequence length="499" mass="53111">MSKLLAGDVLAHARRTPDAPALLWNGAVVTYAHLAELSRRAADRIGLSALPGNAPIGLRARKSPDSIAMVLACLAAGRTVFLPSPELGHDVLERLSRRAGCPELLTTGDGPADEDERSTRPGAPAAEPAPPAAVVPPDTSLLLSTSGSTGLPKLVPLGGAAVDRFTAWAAGAFGIGPGTRVLSHAPLNFDLTLLDIWTTLSQGGCVILVDPERAANPHYLAKLLQDTRPEVVQAVPLFFRLLTQGSKAPDRVAGVRHVLLTGDHAPRPLRGTIARMFPDAVFHNVYGCTETNDSLLYSCTAEEAAEREVLPLGQPLPGVHLSLREADTVLDGPGTGELVVSTPFQAHGYLDPQAAQERFFQEGPEPGARRWFRTGDLVRRGPDGELTLVGRNDFQVKAAGVRVNLEEVERVILSHEQVLDAVVVAVPDTLAGTRLWALVRTRPEAALSGLKLLAHCSARLARPAVPTVRLTREPLPVGPTGKPDRARIRDAFRTDPALA</sequence>
<evidence type="ECO:0000256" key="1">
    <source>
        <dbReference type="SAM" id="MobiDB-lite"/>
    </source>
</evidence>
<keyword evidence="5" id="KW-1185">Reference proteome</keyword>
<name>A0A0M2GLN6_9ACTN</name>
<dbReference type="Gene3D" id="3.30.300.30">
    <property type="match status" value="1"/>
</dbReference>
<dbReference type="EMBL" id="JYJH01000010">
    <property type="protein sequence ID" value="KJK38648.1"/>
    <property type="molecule type" value="Genomic_DNA"/>
</dbReference>
<dbReference type="PANTHER" id="PTHR45527">
    <property type="entry name" value="NONRIBOSOMAL PEPTIDE SYNTHETASE"/>
    <property type="match status" value="1"/>
</dbReference>
<evidence type="ECO:0000313" key="5">
    <source>
        <dbReference type="Proteomes" id="UP000034786"/>
    </source>
</evidence>
<dbReference type="Gene3D" id="3.40.50.12780">
    <property type="entry name" value="N-terminal domain of ligase-like"/>
    <property type="match status" value="1"/>
</dbReference>
<accession>A0A0M2GLN6</accession>
<dbReference type="STRING" id="284040.UK15_16470"/>
<feature type="domain" description="AMP-dependent synthetase/ligase" evidence="2">
    <location>
        <begin position="11"/>
        <end position="350"/>
    </location>
</feature>
<dbReference type="GO" id="GO:0031177">
    <property type="term" value="F:phosphopantetheine binding"/>
    <property type="evidence" value="ECO:0007669"/>
    <property type="project" value="TreeGrafter"/>
</dbReference>
<dbReference type="InterPro" id="IPR025110">
    <property type="entry name" value="AMP-bd_C"/>
</dbReference>
<dbReference type="PANTHER" id="PTHR45527:SF1">
    <property type="entry name" value="FATTY ACID SYNTHASE"/>
    <property type="match status" value="1"/>
</dbReference>
<dbReference type="GO" id="GO:0044550">
    <property type="term" value="P:secondary metabolite biosynthetic process"/>
    <property type="evidence" value="ECO:0007669"/>
    <property type="project" value="TreeGrafter"/>
</dbReference>
<organism evidence="4 5">
    <name type="scientific">Streptomyces variegatus</name>
    <dbReference type="NCBI Taxonomy" id="284040"/>
    <lineage>
        <taxon>Bacteria</taxon>
        <taxon>Bacillati</taxon>
        <taxon>Actinomycetota</taxon>
        <taxon>Actinomycetes</taxon>
        <taxon>Kitasatosporales</taxon>
        <taxon>Streptomycetaceae</taxon>
        <taxon>Streptomyces</taxon>
    </lineage>
</organism>
<protein>
    <recommendedName>
        <fullName evidence="6">Acyl-CoA synthetase</fullName>
    </recommendedName>
</protein>
<dbReference type="InterPro" id="IPR042099">
    <property type="entry name" value="ANL_N_sf"/>
</dbReference>
<dbReference type="RefSeq" id="WP_031134318.1">
    <property type="nucleotide sequence ID" value="NZ_JYJH01000010.1"/>
</dbReference>
<dbReference type="InterPro" id="IPR045851">
    <property type="entry name" value="AMP-bd_C_sf"/>
</dbReference>
<dbReference type="Pfam" id="PF00501">
    <property type="entry name" value="AMP-binding"/>
    <property type="match status" value="1"/>
</dbReference>
<evidence type="ECO:0000259" key="3">
    <source>
        <dbReference type="Pfam" id="PF13193"/>
    </source>
</evidence>
<evidence type="ECO:0000313" key="4">
    <source>
        <dbReference type="EMBL" id="KJK38648.1"/>
    </source>
</evidence>
<gene>
    <name evidence="4" type="ORF">UK15_16470</name>
</gene>
<feature type="domain" description="AMP-binding enzyme C-terminal" evidence="3">
    <location>
        <begin position="407"/>
        <end position="480"/>
    </location>
</feature>
<dbReference type="PATRIC" id="fig|284040.3.peg.8303"/>
<dbReference type="Proteomes" id="UP000034786">
    <property type="component" value="Unassembled WGS sequence"/>
</dbReference>
<evidence type="ECO:0000259" key="2">
    <source>
        <dbReference type="Pfam" id="PF00501"/>
    </source>
</evidence>
<dbReference type="Pfam" id="PF13193">
    <property type="entry name" value="AMP-binding_C"/>
    <property type="match status" value="1"/>
</dbReference>
<proteinExistence type="predicted"/>
<feature type="region of interest" description="Disordered" evidence="1">
    <location>
        <begin position="102"/>
        <end position="137"/>
    </location>
</feature>
<dbReference type="SUPFAM" id="SSF56801">
    <property type="entry name" value="Acetyl-CoA synthetase-like"/>
    <property type="match status" value="1"/>
</dbReference>
<dbReference type="GO" id="GO:0005737">
    <property type="term" value="C:cytoplasm"/>
    <property type="evidence" value="ECO:0007669"/>
    <property type="project" value="TreeGrafter"/>
</dbReference>
<comment type="caution">
    <text evidence="4">The sequence shown here is derived from an EMBL/GenBank/DDBJ whole genome shotgun (WGS) entry which is preliminary data.</text>
</comment>
<evidence type="ECO:0008006" key="6">
    <source>
        <dbReference type="Google" id="ProtNLM"/>
    </source>
</evidence>
<dbReference type="GO" id="GO:0043041">
    <property type="term" value="P:amino acid activation for nonribosomal peptide biosynthetic process"/>
    <property type="evidence" value="ECO:0007669"/>
    <property type="project" value="TreeGrafter"/>
</dbReference>
<dbReference type="InterPro" id="IPR000873">
    <property type="entry name" value="AMP-dep_synth/lig_dom"/>
</dbReference>